<comment type="caution">
    <text evidence="1">The sequence shown here is derived from an EMBL/GenBank/DDBJ whole genome shotgun (WGS) entry which is preliminary data.</text>
</comment>
<evidence type="ECO:0000313" key="2">
    <source>
        <dbReference type="Proteomes" id="UP000226442"/>
    </source>
</evidence>
<name>A0A2G4EZA7_9CYAN</name>
<evidence type="ECO:0008006" key="3">
    <source>
        <dbReference type="Google" id="ProtNLM"/>
    </source>
</evidence>
<organism evidence="1 2">
    <name type="scientific">Tychonema bourrellyi FEM_GT703</name>
    <dbReference type="NCBI Taxonomy" id="2040638"/>
    <lineage>
        <taxon>Bacteria</taxon>
        <taxon>Bacillati</taxon>
        <taxon>Cyanobacteriota</taxon>
        <taxon>Cyanophyceae</taxon>
        <taxon>Oscillatoriophycideae</taxon>
        <taxon>Oscillatoriales</taxon>
        <taxon>Microcoleaceae</taxon>
        <taxon>Tychonema</taxon>
    </lineage>
</organism>
<reference evidence="1" key="1">
    <citation type="submission" date="2017-10" db="EMBL/GenBank/DDBJ databases">
        <title>Draft genome sequence of the planktic cyanobacteria Tychonema bourrellyi isolated from alpine lentic freshwater.</title>
        <authorList>
            <person name="Tett A."/>
            <person name="Armanini F."/>
            <person name="Asnicar F."/>
            <person name="Boscaini A."/>
            <person name="Pasolli E."/>
            <person name="Zolfo M."/>
            <person name="Donati C."/>
            <person name="Salmaso N."/>
            <person name="Segata N."/>
        </authorList>
    </citation>
    <scope>NUCLEOTIDE SEQUENCE</scope>
    <source>
        <strain evidence="1">FEM_GT703</strain>
    </source>
</reference>
<proteinExistence type="predicted"/>
<dbReference type="SUPFAM" id="SSF56059">
    <property type="entry name" value="Glutathione synthetase ATP-binding domain-like"/>
    <property type="match status" value="1"/>
</dbReference>
<sequence>MYTGNVTINGINQGIASRKIGKDDFYKFYKNISLSPTQLQEYIEKAFELRITIIGKKVFAVKIDSQANEETKIDWRLHTQMNPHSIFELPVKIEKFCIEFLEEQKLLYGAMDFIVTPNNEYVFLENNPFGQYLWLEIETKIPLTEEICNLLISYLDA</sequence>
<dbReference type="EMBL" id="NXIB02000076">
    <property type="protein sequence ID" value="PHX54844.1"/>
    <property type="molecule type" value="Genomic_DNA"/>
</dbReference>
<evidence type="ECO:0000313" key="1">
    <source>
        <dbReference type="EMBL" id="PHX54844.1"/>
    </source>
</evidence>
<protein>
    <recommendedName>
        <fullName evidence="3">ATP-grasp fold RimK-type domain-containing protein</fullName>
    </recommendedName>
</protein>
<gene>
    <name evidence="1" type="ORF">CP500_014035</name>
</gene>
<dbReference type="Proteomes" id="UP000226442">
    <property type="component" value="Unassembled WGS sequence"/>
</dbReference>
<dbReference type="Gene3D" id="3.30.470.20">
    <property type="entry name" value="ATP-grasp fold, B domain"/>
    <property type="match status" value="1"/>
</dbReference>
<dbReference type="OrthoDB" id="583309at2"/>
<accession>A0A2G4EZA7</accession>
<keyword evidence="2" id="KW-1185">Reference proteome</keyword>
<dbReference type="AlphaFoldDB" id="A0A2G4EZA7"/>